<feature type="transmembrane region" description="Helical" evidence="1">
    <location>
        <begin position="51"/>
        <end position="72"/>
    </location>
</feature>
<feature type="transmembrane region" description="Helical" evidence="1">
    <location>
        <begin position="108"/>
        <end position="128"/>
    </location>
</feature>
<dbReference type="EMBL" id="BPWL01000001">
    <property type="protein sequence ID" value="GJJ05866.1"/>
    <property type="molecule type" value="Genomic_DNA"/>
</dbReference>
<sequence>MPDTTSWTDGILLKLVNVVVYALFLGSNVYTIATPEDVYRFSKETYFTPSIWAYGIWSLIHLLLLGLIIYQFFPSGKRTIIDGISWRFPLLAVLNAIFLYVWARQQYIVAFIFALLVSSTVSHIYYIVRKYHTPENLNDELWVHLPFSLYHGWTTVLVILTAFEAFGVDAITHKPGVFTKVFVFLGLLFLETTSAAYAFSSPEGDLAGSIAITWALFAIFDHQHDPFIHWSAFAFSLLSLFWVLKSLWSFFIGRRSRLTILNDEERAPLVPNA</sequence>
<keyword evidence="3" id="KW-1185">Reference proteome</keyword>
<organism evidence="2 3">
    <name type="scientific">Clathrus columnatus</name>
    <dbReference type="NCBI Taxonomy" id="1419009"/>
    <lineage>
        <taxon>Eukaryota</taxon>
        <taxon>Fungi</taxon>
        <taxon>Dikarya</taxon>
        <taxon>Basidiomycota</taxon>
        <taxon>Agaricomycotina</taxon>
        <taxon>Agaricomycetes</taxon>
        <taxon>Phallomycetidae</taxon>
        <taxon>Phallales</taxon>
        <taxon>Clathraceae</taxon>
        <taxon>Clathrus</taxon>
    </lineage>
</organism>
<feature type="transmembrane region" description="Helical" evidence="1">
    <location>
        <begin position="177"/>
        <end position="199"/>
    </location>
</feature>
<keyword evidence="1" id="KW-0812">Transmembrane</keyword>
<gene>
    <name evidence="2" type="ORF">Clacol_000053</name>
</gene>
<dbReference type="Proteomes" id="UP001050691">
    <property type="component" value="Unassembled WGS sequence"/>
</dbReference>
<evidence type="ECO:0000313" key="2">
    <source>
        <dbReference type="EMBL" id="GJJ05866.1"/>
    </source>
</evidence>
<protein>
    <recommendedName>
        <fullName evidence="4">Membrane permease</fullName>
    </recommendedName>
</protein>
<reference evidence="2" key="1">
    <citation type="submission" date="2021-10" db="EMBL/GenBank/DDBJ databases">
        <title>De novo Genome Assembly of Clathrus columnatus (Basidiomycota, Fungi) Using Illumina and Nanopore Sequence Data.</title>
        <authorList>
            <person name="Ogiso-Tanaka E."/>
            <person name="Itagaki H."/>
            <person name="Hosoya T."/>
            <person name="Hosaka K."/>
        </authorList>
    </citation>
    <scope>NUCLEOTIDE SEQUENCE</scope>
    <source>
        <strain evidence="2">MO-923</strain>
    </source>
</reference>
<feature type="transmembrane region" description="Helical" evidence="1">
    <location>
        <begin position="12"/>
        <end position="31"/>
    </location>
</feature>
<feature type="transmembrane region" description="Helical" evidence="1">
    <location>
        <begin position="228"/>
        <end position="248"/>
    </location>
</feature>
<dbReference type="AlphaFoldDB" id="A0AAV4ZW45"/>
<feature type="transmembrane region" description="Helical" evidence="1">
    <location>
        <begin position="149"/>
        <end position="171"/>
    </location>
</feature>
<name>A0AAV4ZW45_9AGAM</name>
<evidence type="ECO:0008006" key="4">
    <source>
        <dbReference type="Google" id="ProtNLM"/>
    </source>
</evidence>
<keyword evidence="1" id="KW-1133">Transmembrane helix</keyword>
<comment type="caution">
    <text evidence="2">The sequence shown here is derived from an EMBL/GenBank/DDBJ whole genome shotgun (WGS) entry which is preliminary data.</text>
</comment>
<evidence type="ECO:0000256" key="1">
    <source>
        <dbReference type="SAM" id="Phobius"/>
    </source>
</evidence>
<accession>A0AAV4ZW45</accession>
<proteinExistence type="predicted"/>
<evidence type="ECO:0000313" key="3">
    <source>
        <dbReference type="Proteomes" id="UP001050691"/>
    </source>
</evidence>
<feature type="transmembrane region" description="Helical" evidence="1">
    <location>
        <begin position="84"/>
        <end position="102"/>
    </location>
</feature>
<keyword evidence="1" id="KW-0472">Membrane</keyword>